<organism evidence="1 2">
    <name type="scientific">Arcicella aurantiaca</name>
    <dbReference type="NCBI Taxonomy" id="591202"/>
    <lineage>
        <taxon>Bacteria</taxon>
        <taxon>Pseudomonadati</taxon>
        <taxon>Bacteroidota</taxon>
        <taxon>Cytophagia</taxon>
        <taxon>Cytophagales</taxon>
        <taxon>Flectobacillaceae</taxon>
        <taxon>Arcicella</taxon>
    </lineage>
</organism>
<accession>A0A316DCN7</accession>
<dbReference type="AlphaFoldDB" id="A0A316DCN7"/>
<proteinExistence type="predicted"/>
<comment type="caution">
    <text evidence="1">The sequence shown here is derived from an EMBL/GenBank/DDBJ whole genome shotgun (WGS) entry which is preliminary data.</text>
</comment>
<gene>
    <name evidence="1" type="ORF">LV89_04967</name>
</gene>
<dbReference type="EMBL" id="QGGO01000057">
    <property type="protein sequence ID" value="PWK15744.1"/>
    <property type="molecule type" value="Genomic_DNA"/>
</dbReference>
<name>A0A316DCN7_9BACT</name>
<sequence length="89" mass="10088">MAKDNKGNLGLRSVSNLLPKKVELKESEVDVKTTDKVVQKIHSTQGKLTRLSIDLPEEMYTPLKVRQLTKGFKTTRDYILDLITKDLSS</sequence>
<dbReference type="Proteomes" id="UP000245489">
    <property type="component" value="Unassembled WGS sequence"/>
</dbReference>
<protein>
    <submittedName>
        <fullName evidence="1">Uncharacterized protein</fullName>
    </submittedName>
</protein>
<reference evidence="1 2" key="1">
    <citation type="submission" date="2018-05" db="EMBL/GenBank/DDBJ databases">
        <title>Genomic Encyclopedia of Archaeal and Bacterial Type Strains, Phase II (KMG-II): from individual species to whole genera.</title>
        <authorList>
            <person name="Goeker M."/>
        </authorList>
    </citation>
    <scope>NUCLEOTIDE SEQUENCE [LARGE SCALE GENOMIC DNA]</scope>
    <source>
        <strain evidence="1 2">DSM 22214</strain>
    </source>
</reference>
<evidence type="ECO:0000313" key="2">
    <source>
        <dbReference type="Proteomes" id="UP000245489"/>
    </source>
</evidence>
<keyword evidence="2" id="KW-1185">Reference proteome</keyword>
<evidence type="ECO:0000313" key="1">
    <source>
        <dbReference type="EMBL" id="PWK15744.1"/>
    </source>
</evidence>
<dbReference type="RefSeq" id="WP_109745653.1">
    <property type="nucleotide sequence ID" value="NZ_QGGO01000057.1"/>
</dbReference>
<dbReference type="OrthoDB" id="9982174at2"/>